<dbReference type="GeneID" id="18247338"/>
<dbReference type="eggNOG" id="ENOG502QUDZ">
    <property type="taxonomic scope" value="Eukaryota"/>
</dbReference>
<evidence type="ECO:0000313" key="1">
    <source>
        <dbReference type="EMBL" id="EGV64189.1"/>
    </source>
</evidence>
<dbReference type="AlphaFoldDB" id="G3B3M4"/>
<accession>G3B3M4</accession>
<dbReference type="KEGG" id="cten:18247338"/>
<sequence>MSANGIKRRLQKDFSRLNKALRAQETKSNNRMVLPYFEQDYDLVPKHEQKLDFTQVGLAEGDLVYITKGEHKGKISTLFRYTPEFDTVYLSDVSEKKVVPPTQWFEQQESHLIDYPQQIPRDHVRLAAKDIDSAGKTYYIVADAVVYKDKYYDDRYKQWLPKRFVKHHESIEVPWPGPPTDPKDGELSTDEQVALEKTYEVQSIAIPPVPIGALDQLRNPHSKFKSKILTELDARRLTAPEMPLSKEQKIYLAKKAQQPPTSVKDLTEEMKQLIGEKMAQHLNQIENPYMKIHLDALSKNTTPEFEKTMKLIRETQELNKAEEQK</sequence>
<dbReference type="Proteomes" id="UP000000707">
    <property type="component" value="Unassembled WGS sequence"/>
</dbReference>
<dbReference type="InterPro" id="IPR008991">
    <property type="entry name" value="Translation_prot_SH3-like_sf"/>
</dbReference>
<name>G3B3M4_CANTC</name>
<protein>
    <recommendedName>
        <fullName evidence="3">KOW domain-containing protein</fullName>
    </recommendedName>
</protein>
<proteinExistence type="predicted"/>
<dbReference type="Pfam" id="PF22682">
    <property type="entry name" value="Ribosomal_uL24m-like"/>
    <property type="match status" value="1"/>
</dbReference>
<dbReference type="EMBL" id="GL996521">
    <property type="protein sequence ID" value="EGV64189.1"/>
    <property type="molecule type" value="Genomic_DNA"/>
</dbReference>
<dbReference type="STRING" id="590646.G3B3M4"/>
<evidence type="ECO:0008006" key="3">
    <source>
        <dbReference type="Google" id="ProtNLM"/>
    </source>
</evidence>
<dbReference type="OrthoDB" id="1664597at2759"/>
<evidence type="ECO:0000313" key="2">
    <source>
        <dbReference type="Proteomes" id="UP000000707"/>
    </source>
</evidence>
<dbReference type="SUPFAM" id="SSF50104">
    <property type="entry name" value="Translation proteins SH3-like domain"/>
    <property type="match status" value="1"/>
</dbReference>
<reference evidence="1 2" key="1">
    <citation type="journal article" date="2011" name="Proc. Natl. Acad. Sci. U.S.A.">
        <title>Comparative genomics of xylose-fermenting fungi for enhanced biofuel production.</title>
        <authorList>
            <person name="Wohlbach D.J."/>
            <person name="Kuo A."/>
            <person name="Sato T.K."/>
            <person name="Potts K.M."/>
            <person name="Salamov A.A."/>
            <person name="LaButti K.M."/>
            <person name="Sun H."/>
            <person name="Clum A."/>
            <person name="Pangilinan J.L."/>
            <person name="Lindquist E.A."/>
            <person name="Lucas S."/>
            <person name="Lapidus A."/>
            <person name="Jin M."/>
            <person name="Gunawan C."/>
            <person name="Balan V."/>
            <person name="Dale B.E."/>
            <person name="Jeffries T.W."/>
            <person name="Zinkel R."/>
            <person name="Barry K.W."/>
            <person name="Grigoriev I.V."/>
            <person name="Gasch A.P."/>
        </authorList>
    </citation>
    <scope>NUCLEOTIDE SEQUENCE [LARGE SCALE GENOMIC DNA]</scope>
    <source>
        <strain evidence="2">ATCC 10573 / BCRC 21748 / CBS 615 / JCM 9827 / NBRC 10315 / NRRL Y-1498 / VKM Y-70</strain>
    </source>
</reference>
<gene>
    <name evidence="1" type="ORF">CANTEDRAFT_114255</name>
</gene>
<keyword evidence="2" id="KW-1185">Reference proteome</keyword>
<dbReference type="HOGENOM" id="CLU_046293_1_0_1"/>
<organism evidence="2">
    <name type="scientific">Candida tenuis (strain ATCC 10573 / BCRC 21748 / CBS 615 / JCM 9827 / NBRC 10315 / NRRL Y-1498 / VKM Y-70)</name>
    <name type="common">Yeast</name>
    <name type="synonym">Yamadazyma tenuis</name>
    <dbReference type="NCBI Taxonomy" id="590646"/>
    <lineage>
        <taxon>Eukaryota</taxon>
        <taxon>Fungi</taxon>
        <taxon>Dikarya</taxon>
        <taxon>Ascomycota</taxon>
        <taxon>Saccharomycotina</taxon>
        <taxon>Pichiomycetes</taxon>
        <taxon>Debaryomycetaceae</taxon>
        <taxon>Yamadazyma</taxon>
    </lineage>
</organism>